<organism evidence="2 3">
    <name type="scientific">Actinomadura pelletieri DSM 43383</name>
    <dbReference type="NCBI Taxonomy" id="1120940"/>
    <lineage>
        <taxon>Bacteria</taxon>
        <taxon>Bacillati</taxon>
        <taxon>Actinomycetota</taxon>
        <taxon>Actinomycetes</taxon>
        <taxon>Streptosporangiales</taxon>
        <taxon>Thermomonosporaceae</taxon>
        <taxon>Actinomadura</taxon>
    </lineage>
</organism>
<dbReference type="Pfam" id="PF19054">
    <property type="entry name" value="DUF5753"/>
    <property type="match status" value="1"/>
</dbReference>
<protein>
    <submittedName>
        <fullName evidence="2">Helix-turn-helix protein</fullName>
    </submittedName>
</protein>
<keyword evidence="3" id="KW-1185">Reference proteome</keyword>
<proteinExistence type="predicted"/>
<dbReference type="AlphaFoldDB" id="A0A495QZ46"/>
<evidence type="ECO:0000313" key="2">
    <source>
        <dbReference type="EMBL" id="RKS79495.1"/>
    </source>
</evidence>
<gene>
    <name evidence="2" type="ORF">BZB76_0965</name>
</gene>
<name>A0A495QZ46_9ACTN</name>
<dbReference type="PROSITE" id="PS50943">
    <property type="entry name" value="HTH_CROC1"/>
    <property type="match status" value="1"/>
</dbReference>
<evidence type="ECO:0000259" key="1">
    <source>
        <dbReference type="PROSITE" id="PS50943"/>
    </source>
</evidence>
<dbReference type="SUPFAM" id="SSF47413">
    <property type="entry name" value="lambda repressor-like DNA-binding domains"/>
    <property type="match status" value="1"/>
</dbReference>
<dbReference type="Pfam" id="PF13560">
    <property type="entry name" value="HTH_31"/>
    <property type="match status" value="1"/>
</dbReference>
<dbReference type="Gene3D" id="1.10.260.40">
    <property type="entry name" value="lambda repressor-like DNA-binding domains"/>
    <property type="match status" value="1"/>
</dbReference>
<sequence length="269" mass="29927">MAARRRQRPRESAALIAFGRQMRRLREAKGIKQETIAHLTKVSAAQVSRIEAGKKRATRTFVEIVDDHLEAGGALIALWEDLNKDGHPVPVWFDWPQVEGDAAVLVCWERGVMPGLLQTPAYASVVLKGNQEAVDLRLRRQSILTRDDGTPPTLLVLLLDGDALYRQVGSAETMKEQLEHLLEMSMLPNITIQVVLASGEHDGNAGDFMVATMEDRSEVAYIETAIRGLVTDNPTDLSALGRTLIELRARALTEEMSREAIRKAIEKWT</sequence>
<evidence type="ECO:0000313" key="3">
    <source>
        <dbReference type="Proteomes" id="UP000274601"/>
    </source>
</evidence>
<reference evidence="2 3" key="1">
    <citation type="submission" date="2018-10" db="EMBL/GenBank/DDBJ databases">
        <title>Genomic Encyclopedia of Archaeal and Bacterial Type Strains, Phase II (KMG-II): from individual species to whole genera.</title>
        <authorList>
            <person name="Goeker M."/>
        </authorList>
    </citation>
    <scope>NUCLEOTIDE SEQUENCE [LARGE SCALE GENOMIC DNA]</scope>
    <source>
        <strain evidence="2 3">DSM 43383</strain>
    </source>
</reference>
<dbReference type="InterPro" id="IPR043917">
    <property type="entry name" value="DUF5753"/>
</dbReference>
<accession>A0A495QZ46</accession>
<feature type="domain" description="HTH cro/C1-type" evidence="1">
    <location>
        <begin position="22"/>
        <end position="58"/>
    </location>
</feature>
<comment type="caution">
    <text evidence="2">The sequence shown here is derived from an EMBL/GenBank/DDBJ whole genome shotgun (WGS) entry which is preliminary data.</text>
</comment>
<dbReference type="EMBL" id="RBWU01000001">
    <property type="protein sequence ID" value="RKS79495.1"/>
    <property type="molecule type" value="Genomic_DNA"/>
</dbReference>
<dbReference type="Proteomes" id="UP000274601">
    <property type="component" value="Unassembled WGS sequence"/>
</dbReference>
<dbReference type="CDD" id="cd00093">
    <property type="entry name" value="HTH_XRE"/>
    <property type="match status" value="1"/>
</dbReference>
<dbReference type="GO" id="GO:0003677">
    <property type="term" value="F:DNA binding"/>
    <property type="evidence" value="ECO:0007669"/>
    <property type="project" value="InterPro"/>
</dbReference>
<dbReference type="InterPro" id="IPR001387">
    <property type="entry name" value="Cro/C1-type_HTH"/>
</dbReference>
<dbReference type="SMART" id="SM00530">
    <property type="entry name" value="HTH_XRE"/>
    <property type="match status" value="1"/>
</dbReference>
<dbReference type="InterPro" id="IPR010982">
    <property type="entry name" value="Lambda_DNA-bd_dom_sf"/>
</dbReference>